<dbReference type="RefSeq" id="WP_019030270.1">
    <property type="nucleotide sequence ID" value="NZ_BOQM01000009.1"/>
</dbReference>
<name>A0ABQ4JNW2_SALAC</name>
<dbReference type="InterPro" id="IPR011010">
    <property type="entry name" value="DNA_brk_join_enz"/>
</dbReference>
<evidence type="ECO:0008006" key="5">
    <source>
        <dbReference type="Google" id="ProtNLM"/>
    </source>
</evidence>
<evidence type="ECO:0000313" key="3">
    <source>
        <dbReference type="EMBL" id="GIM83758.1"/>
    </source>
</evidence>
<dbReference type="Proteomes" id="UP000677457">
    <property type="component" value="Unassembled WGS sequence"/>
</dbReference>
<keyword evidence="4" id="KW-1185">Reference proteome</keyword>
<accession>A0ABQ4JNW2</accession>
<feature type="region of interest" description="Disordered" evidence="2">
    <location>
        <begin position="47"/>
        <end position="73"/>
    </location>
</feature>
<protein>
    <recommendedName>
        <fullName evidence="5">Tyr recombinase domain-containing protein</fullName>
    </recommendedName>
</protein>
<comment type="caution">
    <text evidence="3">The sequence shown here is derived from an EMBL/GenBank/DDBJ whole genome shotgun (WGS) entry which is preliminary data.</text>
</comment>
<sequence length="73" mass="8027">MPERFGALILVTTFGCLRWSEVVALQRCDVDPSAGTVRVRQAFVEHRGTADPRPAKIAGERADRRPAQGDSAY</sequence>
<dbReference type="SUPFAM" id="SSF56349">
    <property type="entry name" value="DNA breaking-rejoining enzymes"/>
    <property type="match status" value="1"/>
</dbReference>
<reference evidence="3 4" key="1">
    <citation type="submission" date="2021-03" db="EMBL/GenBank/DDBJ databases">
        <title>Whole genome shotgun sequence of Salinispora arenicola NBRC 105043.</title>
        <authorList>
            <person name="Komaki H."/>
            <person name="Tamura T."/>
        </authorList>
    </citation>
    <scope>NUCLEOTIDE SEQUENCE [LARGE SCALE GENOMIC DNA]</scope>
    <source>
        <strain evidence="3 4">NBRC 105043</strain>
    </source>
</reference>
<feature type="compositionally biased region" description="Basic and acidic residues" evidence="2">
    <location>
        <begin position="47"/>
        <end position="67"/>
    </location>
</feature>
<gene>
    <name evidence="3" type="ORF">Sar04_13860</name>
</gene>
<evidence type="ECO:0000313" key="4">
    <source>
        <dbReference type="Proteomes" id="UP000677457"/>
    </source>
</evidence>
<dbReference type="EMBL" id="BOQM01000009">
    <property type="protein sequence ID" value="GIM83758.1"/>
    <property type="molecule type" value="Genomic_DNA"/>
</dbReference>
<dbReference type="GeneID" id="93770538"/>
<proteinExistence type="predicted"/>
<dbReference type="Gene3D" id="1.10.443.10">
    <property type="entry name" value="Intergrase catalytic core"/>
    <property type="match status" value="1"/>
</dbReference>
<evidence type="ECO:0000256" key="2">
    <source>
        <dbReference type="SAM" id="MobiDB-lite"/>
    </source>
</evidence>
<keyword evidence="1" id="KW-0233">DNA recombination</keyword>
<evidence type="ECO:0000256" key="1">
    <source>
        <dbReference type="ARBA" id="ARBA00023172"/>
    </source>
</evidence>
<dbReference type="InterPro" id="IPR013762">
    <property type="entry name" value="Integrase-like_cat_sf"/>
</dbReference>
<organism evidence="3 4">
    <name type="scientific">Salinispora arenicola</name>
    <dbReference type="NCBI Taxonomy" id="168697"/>
    <lineage>
        <taxon>Bacteria</taxon>
        <taxon>Bacillati</taxon>
        <taxon>Actinomycetota</taxon>
        <taxon>Actinomycetes</taxon>
        <taxon>Micromonosporales</taxon>
        <taxon>Micromonosporaceae</taxon>
        <taxon>Salinispora</taxon>
    </lineage>
</organism>
<dbReference type="PROSITE" id="PS51257">
    <property type="entry name" value="PROKAR_LIPOPROTEIN"/>
    <property type="match status" value="1"/>
</dbReference>